<feature type="region of interest" description="Disordered" evidence="2">
    <location>
        <begin position="275"/>
        <end position="299"/>
    </location>
</feature>
<feature type="region of interest" description="Disordered" evidence="2">
    <location>
        <begin position="1897"/>
        <end position="1930"/>
    </location>
</feature>
<feature type="compositionally biased region" description="Basic and acidic residues" evidence="2">
    <location>
        <begin position="342"/>
        <end position="352"/>
    </location>
</feature>
<feature type="compositionally biased region" description="Basic and acidic residues" evidence="2">
    <location>
        <begin position="1471"/>
        <end position="1480"/>
    </location>
</feature>
<dbReference type="PROSITE" id="PS50157">
    <property type="entry name" value="ZINC_FINGER_C2H2_2"/>
    <property type="match status" value="4"/>
</dbReference>
<feature type="compositionally biased region" description="Polar residues" evidence="2">
    <location>
        <begin position="1190"/>
        <end position="1207"/>
    </location>
</feature>
<dbReference type="Proteomes" id="UP001519460">
    <property type="component" value="Unassembled WGS sequence"/>
</dbReference>
<feature type="compositionally biased region" description="Polar residues" evidence="2">
    <location>
        <begin position="859"/>
        <end position="880"/>
    </location>
</feature>
<sequence>MAKANKNKDAAFNVADIDFSVIRTAIEAGGKMIDQLMNGVHYGSPEIRLLLRDECDIILECRVCRALFRSLPNFVAHKRVYCPQAFSDHCRNHGMFTTPFPPPKDPEVVVVEPTAPPEAKNGQDARKKNGRNGEESGRGSRPTVQTQRAVRRLRSKSNSSENGDGKNSANNDSDASRASRDGSRSSNSGNRTKSDSHQPDSRPAADGQGDLESLSETVRQIEAGTIGNSPAFILYSAAAEKISRERMQEDKTPVHFAPIASNPNAVFVRTGEKGQMPVPEVDSGTARSQLQVDDGPSAARAVNAEGDAVTDQAVKPTTVVITRRAAMSRSSLRSVSKVIRELRRNKEEKTQKDAGQSSQHSSRTSRSGPLPTTQPAPSSGEARSSKNAASSKADVTASRTAVKRTPSMSDVPSAMSTRTSGSAERPTQNAAVVRSSRVAETKQLFDQSDNQSTSSSPKEENIPPTKLRSRGLGTQAVVKRCLTGHLGAVRTSPLKHCAGEKEGGSASGSGESSHGDGGDEEGLPGMGPREGGTPYDYAMDMDNIRCRICKMSFVQRRSLIYHCRARHSGQRTIFPCPYCPRVFYYLYGLTRHLNTNHKKSHSEIDRMRKKLRQKAYKQEFREPEKLSPERKTASVLSGSGEDIARRTSATPKAKPSMPAWKLLSRLSQKSRRTRNDRGRCVITLEPEAAASDPSDPPSSAAPSKRDGSGSVDSAASKAKPSMPAWTPLSRSGQNAPASPAADTSVTPGKKLVSPASPAVTRSVRTSRTEVAAATFVKEASLNIYRKTYPSQGRSGRSASESSRLQGDTPSSVTPGGVGTSRGRQQRLTANPRYSSRRGNEGEGAGEMDGRTAKSRGETPETSTGSSQKSAVQTRKTNSESQNREDQHEGSVESDSEGSTVSSAKERASRMVRNERGRFITMLRPETGDPSPSELSSSVGPDTPDIGVDPEADSKPCCENASSEREKHILTEGSDESASTVQQNDIVSADMNLRSQDQEFVLPQPPEEKVETGTLTETSVSRGHIENKVAEEKSRLQTRVRTSQAASTSNVADFALPYPATNTGENVSNLHICPHCQRAFSRKISLETHVKICSKAPVEPAQKKSAVMTAGRSDRDRSNTVKTPSPQTRGADEKLLSKAPQEKDSEQNHTRATPAIKAQLTPISAAAPTSQGDAQRESVLELKSSLGLMDTPQQSGGTGSKSDVSEVSETIAPHSSVLPAHSDMSSCQDSPVEKRKRGRPRGGKYSAFFRDQSQDSSVEKRGRGRPPGKKVHSDKDAEKSSEVSVRLSRADRASRRDNFKHGPSSRESSVDSVGRQQPSGVSTDSVSRSSRADSVSRSSLGDSVSGSSRADKSSVASSSRDSSVESGSRTRIRDKVKTEPAHQHLSDQLSTPATGKGKSFLGSKDGQDRSVDGVTDVQSNAGLMLGQESKGLARTSGQLQGQPLESSLRPKRKRRAPCRISDEVQEDAGESDASKTRRVDSVDDEESSMDAVSGSPCPSEEVADPSVDSTPQDATLKDAGSGAEDEDDKTVRLVEEIWMDKKPGRPSERVRSNRIYVIEPARAGRLTCQDTRKVGQIVDEGGLACRQCQQRFTSVSNLRRHAIRHLGWRRFKCRLCRFCSYNRSECNTHILRAHPERLRASGSGGPRIDSFITDLNRQAASVRSSKKRRTLNSRRSEELNNIYLRPKSRRKASAGAGGKQQNEGKTLAVETSHLTGATTSAVAAPSTPPRPTAHRRKSLTPTSREESRRTRMNIQRFNISTRNSPRKFDTRPYQEMDTMATLCTRKGFYTKPVASLPAGKPTVPTPLSQRLDEIQYREKDFLEDNGENIASEGEEDAPESMQSSSEQTERREDESEVKHDTSSDEEELDLPPEDATGGEAEIDMLELLAPHDELPSVATETKLTVSQSLRASSSSDKSSSVSALESMADTS</sequence>
<reference evidence="4 5" key="1">
    <citation type="journal article" date="2023" name="Sci. Data">
        <title>Genome assembly of the Korean intertidal mud-creeper Batillaria attramentaria.</title>
        <authorList>
            <person name="Patra A.K."/>
            <person name="Ho P.T."/>
            <person name="Jun S."/>
            <person name="Lee S.J."/>
            <person name="Kim Y."/>
            <person name="Won Y.J."/>
        </authorList>
    </citation>
    <scope>NUCLEOTIDE SEQUENCE [LARGE SCALE GENOMIC DNA]</scope>
    <source>
        <strain evidence="4">Wonlab-2016</strain>
    </source>
</reference>
<feature type="compositionally biased region" description="Polar residues" evidence="2">
    <location>
        <begin position="1304"/>
        <end position="1317"/>
    </location>
</feature>
<feature type="region of interest" description="Disordered" evidence="2">
    <location>
        <begin position="1098"/>
        <end position="1527"/>
    </location>
</feature>
<keyword evidence="1" id="KW-0863">Zinc-finger</keyword>
<comment type="caution">
    <text evidence="4">The sequence shown here is derived from an EMBL/GenBank/DDBJ whole genome shotgun (WGS) entry which is preliminary data.</text>
</comment>
<accession>A0ABD0JLR0</accession>
<dbReference type="InterPro" id="IPR036236">
    <property type="entry name" value="Znf_C2H2_sf"/>
</dbReference>
<feature type="compositionally biased region" description="Polar residues" evidence="2">
    <location>
        <begin position="821"/>
        <end position="833"/>
    </location>
</feature>
<evidence type="ECO:0000259" key="3">
    <source>
        <dbReference type="PROSITE" id="PS50157"/>
    </source>
</evidence>
<proteinExistence type="predicted"/>
<evidence type="ECO:0000256" key="1">
    <source>
        <dbReference type="PROSITE-ProRule" id="PRU00042"/>
    </source>
</evidence>
<feature type="compositionally biased region" description="Basic and acidic residues" evidence="2">
    <location>
        <begin position="1846"/>
        <end position="1861"/>
    </location>
</feature>
<feature type="region of interest" description="Disordered" evidence="2">
    <location>
        <begin position="342"/>
        <end position="471"/>
    </location>
</feature>
<feature type="region of interest" description="Disordered" evidence="2">
    <location>
        <begin position="1658"/>
        <end position="1750"/>
    </location>
</feature>
<feature type="compositionally biased region" description="Basic and acidic residues" evidence="2">
    <location>
        <begin position="881"/>
        <end position="890"/>
    </location>
</feature>
<feature type="compositionally biased region" description="Polar residues" evidence="2">
    <location>
        <begin position="804"/>
        <end position="813"/>
    </location>
</feature>
<feature type="compositionally biased region" description="Low complexity" evidence="2">
    <location>
        <begin position="1714"/>
        <end position="1724"/>
    </location>
</feature>
<dbReference type="InterPro" id="IPR039149">
    <property type="entry name" value="ZNF800"/>
</dbReference>
<feature type="compositionally biased region" description="Basic and acidic residues" evidence="2">
    <location>
        <begin position="1270"/>
        <end position="1280"/>
    </location>
</feature>
<name>A0ABD0JLR0_9CAEN</name>
<feature type="compositionally biased region" description="Low complexity" evidence="2">
    <location>
        <begin position="356"/>
        <end position="367"/>
    </location>
</feature>
<gene>
    <name evidence="4" type="ORF">BaRGS_00032855</name>
</gene>
<feature type="region of interest" description="Disordered" evidence="2">
    <location>
        <begin position="115"/>
        <end position="211"/>
    </location>
</feature>
<feature type="compositionally biased region" description="Basic and acidic residues" evidence="2">
    <location>
        <begin position="174"/>
        <end position="183"/>
    </location>
</feature>
<feature type="compositionally biased region" description="Low complexity" evidence="2">
    <location>
        <begin position="685"/>
        <end position="702"/>
    </location>
</feature>
<feature type="compositionally biased region" description="Basic and acidic residues" evidence="2">
    <location>
        <begin position="121"/>
        <end position="138"/>
    </location>
</feature>
<keyword evidence="1" id="KW-0479">Metal-binding</keyword>
<dbReference type="SUPFAM" id="SSF57667">
    <property type="entry name" value="beta-beta-alpha zinc fingers"/>
    <property type="match status" value="3"/>
</dbReference>
<feature type="domain" description="C2H2-type" evidence="3">
    <location>
        <begin position="574"/>
        <end position="602"/>
    </location>
</feature>
<dbReference type="SMART" id="SM00355">
    <property type="entry name" value="ZnF_C2H2"/>
    <property type="match status" value="6"/>
</dbReference>
<feature type="compositionally biased region" description="Polar residues" evidence="2">
    <location>
        <begin position="728"/>
        <end position="746"/>
    </location>
</feature>
<keyword evidence="5" id="KW-1185">Reference proteome</keyword>
<dbReference type="InterPro" id="IPR013087">
    <property type="entry name" value="Znf_C2H2_type"/>
</dbReference>
<evidence type="ECO:0000313" key="4">
    <source>
        <dbReference type="EMBL" id="KAK7475887.1"/>
    </source>
</evidence>
<feature type="compositionally biased region" description="Low complexity" evidence="2">
    <location>
        <begin position="790"/>
        <end position="803"/>
    </location>
</feature>
<feature type="compositionally biased region" description="Basic and acidic residues" evidence="2">
    <location>
        <begin position="1287"/>
        <end position="1299"/>
    </location>
</feature>
<feature type="compositionally biased region" description="Low complexity" evidence="2">
    <location>
        <begin position="1905"/>
        <end position="1930"/>
    </location>
</feature>
<feature type="domain" description="C2H2-type" evidence="3">
    <location>
        <begin position="1582"/>
        <end position="1609"/>
    </location>
</feature>
<feature type="compositionally biased region" description="Polar residues" evidence="2">
    <location>
        <begin position="1434"/>
        <end position="1444"/>
    </location>
</feature>
<feature type="compositionally biased region" description="Basic and acidic residues" evidence="2">
    <location>
        <begin position="1370"/>
        <end position="1384"/>
    </location>
</feature>
<feature type="compositionally biased region" description="Basic and acidic residues" evidence="2">
    <location>
        <begin position="951"/>
        <end position="960"/>
    </location>
</feature>
<feature type="compositionally biased region" description="Low complexity" evidence="2">
    <location>
        <begin position="713"/>
        <end position="724"/>
    </location>
</feature>
<dbReference type="Gene3D" id="3.30.160.60">
    <property type="entry name" value="Classic Zinc Finger"/>
    <property type="match status" value="2"/>
</dbReference>
<evidence type="ECO:0000256" key="2">
    <source>
        <dbReference type="SAM" id="MobiDB-lite"/>
    </source>
</evidence>
<feature type="compositionally biased region" description="Low complexity" evidence="2">
    <location>
        <begin position="1318"/>
        <end position="1368"/>
    </location>
</feature>
<feature type="compositionally biased region" description="Basic and acidic residues" evidence="2">
    <location>
        <begin position="618"/>
        <end position="632"/>
    </location>
</feature>
<dbReference type="GO" id="GO:0008270">
    <property type="term" value="F:zinc ion binding"/>
    <property type="evidence" value="ECO:0007669"/>
    <property type="project" value="UniProtKB-KW"/>
</dbReference>
<feature type="region of interest" description="Disordered" evidence="2">
    <location>
        <begin position="493"/>
        <end position="534"/>
    </location>
</feature>
<feature type="compositionally biased region" description="Acidic residues" evidence="2">
    <location>
        <begin position="1826"/>
        <end position="1837"/>
    </location>
</feature>
<feature type="region of interest" description="Disordered" evidence="2">
    <location>
        <begin position="1826"/>
        <end position="1881"/>
    </location>
</feature>
<feature type="region of interest" description="Disordered" evidence="2">
    <location>
        <begin position="618"/>
        <end position="960"/>
    </location>
</feature>
<feature type="compositionally biased region" description="Basic and acidic residues" evidence="2">
    <location>
        <begin position="903"/>
        <end position="917"/>
    </location>
</feature>
<feature type="domain" description="C2H2-type" evidence="3">
    <location>
        <begin position="544"/>
        <end position="572"/>
    </location>
</feature>
<feature type="compositionally biased region" description="Polar residues" evidence="2">
    <location>
        <begin position="406"/>
        <end position="430"/>
    </location>
</feature>
<dbReference type="PANTHER" id="PTHR21020:SF0">
    <property type="entry name" value="ZINC FINGER PROTEIN 800"/>
    <property type="match status" value="1"/>
</dbReference>
<feature type="compositionally biased region" description="Polar residues" evidence="2">
    <location>
        <begin position="444"/>
        <end position="456"/>
    </location>
</feature>
<keyword evidence="1" id="KW-0862">Zinc</keyword>
<evidence type="ECO:0000313" key="5">
    <source>
        <dbReference type="Proteomes" id="UP001519460"/>
    </source>
</evidence>
<dbReference type="EMBL" id="JACVVK020000391">
    <property type="protein sequence ID" value="KAK7475887.1"/>
    <property type="molecule type" value="Genomic_DNA"/>
</dbReference>
<feature type="compositionally biased region" description="Basic and acidic residues" evidence="2">
    <location>
        <begin position="1129"/>
        <end position="1148"/>
    </location>
</feature>
<feature type="domain" description="C2H2-type" evidence="3">
    <location>
        <begin position="1070"/>
        <end position="1099"/>
    </location>
</feature>
<dbReference type="PROSITE" id="PS00028">
    <property type="entry name" value="ZINC_FINGER_C2H2_1"/>
    <property type="match status" value="3"/>
</dbReference>
<feature type="compositionally biased region" description="Basic and acidic residues" evidence="2">
    <location>
        <begin position="847"/>
        <end position="858"/>
    </location>
</feature>
<dbReference type="Pfam" id="PF00096">
    <property type="entry name" value="zf-C2H2"/>
    <property type="match status" value="2"/>
</dbReference>
<dbReference type="PANTHER" id="PTHR21020">
    <property type="entry name" value="ZINC FINGER PROTEIN 800"/>
    <property type="match status" value="1"/>
</dbReference>
<organism evidence="4 5">
    <name type="scientific">Batillaria attramentaria</name>
    <dbReference type="NCBI Taxonomy" id="370345"/>
    <lineage>
        <taxon>Eukaryota</taxon>
        <taxon>Metazoa</taxon>
        <taxon>Spiralia</taxon>
        <taxon>Lophotrochozoa</taxon>
        <taxon>Mollusca</taxon>
        <taxon>Gastropoda</taxon>
        <taxon>Caenogastropoda</taxon>
        <taxon>Sorbeoconcha</taxon>
        <taxon>Cerithioidea</taxon>
        <taxon>Batillariidae</taxon>
        <taxon>Batillaria</taxon>
    </lineage>
</organism>
<protein>
    <recommendedName>
        <fullName evidence="3">C2H2-type domain-containing protein</fullName>
    </recommendedName>
</protein>
<feature type="compositionally biased region" description="Acidic residues" evidence="2">
    <location>
        <begin position="1862"/>
        <end position="1871"/>
    </location>
</feature>